<proteinExistence type="predicted"/>
<dbReference type="InterPro" id="IPR025110">
    <property type="entry name" value="AMP-bd_C"/>
</dbReference>
<dbReference type="PROSITE" id="PS00455">
    <property type="entry name" value="AMP_BINDING"/>
    <property type="match status" value="1"/>
</dbReference>
<dbReference type="GO" id="GO:0016405">
    <property type="term" value="F:CoA-ligase activity"/>
    <property type="evidence" value="ECO:0007669"/>
    <property type="project" value="TreeGrafter"/>
</dbReference>
<dbReference type="PANTHER" id="PTHR24096">
    <property type="entry name" value="LONG-CHAIN-FATTY-ACID--COA LIGASE"/>
    <property type="match status" value="1"/>
</dbReference>
<feature type="domain" description="AMP-binding enzyme C-terminal" evidence="2">
    <location>
        <begin position="468"/>
        <end position="538"/>
    </location>
</feature>
<dbReference type="PANTHER" id="PTHR24096:SF424">
    <property type="entry name" value="ACETYL-COA SYNTHETASE-LIKE PROTEIN-RELATED"/>
    <property type="match status" value="1"/>
</dbReference>
<sequence>MPIASRWTCPLPELSLPSYLFGSPDGLLPQGKVFVDAGNPSRSLTFDQFRLYSKKIGLGLQKLGVGPGDTVALISGNELFVPCLFLGVVMAGAIFTGVSPSFGTREVAHQLEDGRATVLIAATGVLDVAVEAAEMTRLPKTRIFTFDGSTARPQNPSGASHADLPHWTSLLASDRDAEAFQWREPADVRAETCCLNYSSGTTGKPKGVELTHYSYVANGETGVFQGGLERELWGQTYEQRMLCFMPLYHAAAQTVYMIGAPKRGATSYIMSAYSLEALLRHIQDFRITELAVPPPVVAALVASPLSREHDLSSVRNVICGTAPLAPGLADGASGLFEDERVRLVQAWGMTELTCMGTIVDPRIPNGAPSSVGEAVPNSAIKVMDGPHEVTEPNRRGELWFTGPTLMKGYWRNPEATAQTMVEDDDGVRWLRTGDIVYLDSYGPGGNVHVVDRAKELIKVKGFQVAPAELEALLITRPDVVDVGVVGVTVDGGEVPRAYIVRAPGCTPTADDICRWMEGQVAHYKRLRGGVAFVDEIPRVPVRLDDAPGTLREDGLTRETQQSGKILRRVLRERAQSEVANGPSPDARPRL</sequence>
<comment type="caution">
    <text evidence="3">The sequence shown here is derived from an EMBL/GenBank/DDBJ whole genome shotgun (WGS) entry which is preliminary data.</text>
</comment>
<dbReference type="InterPro" id="IPR000873">
    <property type="entry name" value="AMP-dep_synth/lig_dom"/>
</dbReference>
<dbReference type="Pfam" id="PF00501">
    <property type="entry name" value="AMP-binding"/>
    <property type="match status" value="1"/>
</dbReference>
<dbReference type="Pfam" id="PF13193">
    <property type="entry name" value="AMP-binding_C"/>
    <property type="match status" value="1"/>
</dbReference>
<evidence type="ECO:0000313" key="4">
    <source>
        <dbReference type="Proteomes" id="UP000236621"/>
    </source>
</evidence>
<dbReference type="STRING" id="45235.A0A2K3QEK8"/>
<dbReference type="SUPFAM" id="SSF56801">
    <property type="entry name" value="Acetyl-CoA synthetase-like"/>
    <property type="match status" value="1"/>
</dbReference>
<dbReference type="OrthoDB" id="6509636at2759"/>
<evidence type="ECO:0000259" key="1">
    <source>
        <dbReference type="Pfam" id="PF00501"/>
    </source>
</evidence>
<name>A0A2K3QEK8_9HYPO</name>
<protein>
    <submittedName>
        <fullName evidence="3">4-coumarate-CoA ligase-like 7</fullName>
    </submittedName>
</protein>
<keyword evidence="3" id="KW-0436">Ligase</keyword>
<dbReference type="AlphaFoldDB" id="A0A2K3QEK8"/>
<evidence type="ECO:0000259" key="2">
    <source>
        <dbReference type="Pfam" id="PF13193"/>
    </source>
</evidence>
<evidence type="ECO:0000313" key="3">
    <source>
        <dbReference type="EMBL" id="PNY25941.1"/>
    </source>
</evidence>
<reference evidence="3 4" key="1">
    <citation type="submission" date="2017-08" db="EMBL/GenBank/DDBJ databases">
        <title>Harnessing the power of phylogenomics to disentangle the directionality and signatures of interkingdom host jumping in the parasitic fungal genus Tolypocladium.</title>
        <authorList>
            <person name="Quandt C.A."/>
            <person name="Patterson W."/>
            <person name="Spatafora J.W."/>
        </authorList>
    </citation>
    <scope>NUCLEOTIDE SEQUENCE [LARGE SCALE GENOMIC DNA]</scope>
    <source>
        <strain evidence="3 4">CBS 113982</strain>
    </source>
</reference>
<gene>
    <name evidence="3" type="ORF">TCAP_04120</name>
</gene>
<dbReference type="Proteomes" id="UP000236621">
    <property type="component" value="Unassembled WGS sequence"/>
</dbReference>
<dbReference type="InterPro" id="IPR042099">
    <property type="entry name" value="ANL_N_sf"/>
</dbReference>
<organism evidence="3 4">
    <name type="scientific">Tolypocladium capitatum</name>
    <dbReference type="NCBI Taxonomy" id="45235"/>
    <lineage>
        <taxon>Eukaryota</taxon>
        <taxon>Fungi</taxon>
        <taxon>Dikarya</taxon>
        <taxon>Ascomycota</taxon>
        <taxon>Pezizomycotina</taxon>
        <taxon>Sordariomycetes</taxon>
        <taxon>Hypocreomycetidae</taxon>
        <taxon>Hypocreales</taxon>
        <taxon>Ophiocordycipitaceae</taxon>
        <taxon>Tolypocladium</taxon>
    </lineage>
</organism>
<dbReference type="InterPro" id="IPR045851">
    <property type="entry name" value="AMP-bd_C_sf"/>
</dbReference>
<dbReference type="EMBL" id="NRSZ01000639">
    <property type="protein sequence ID" value="PNY25941.1"/>
    <property type="molecule type" value="Genomic_DNA"/>
</dbReference>
<dbReference type="Gene3D" id="3.40.50.12780">
    <property type="entry name" value="N-terminal domain of ligase-like"/>
    <property type="match status" value="1"/>
</dbReference>
<accession>A0A2K3QEK8</accession>
<feature type="domain" description="AMP-dependent synthetase/ligase" evidence="1">
    <location>
        <begin position="34"/>
        <end position="410"/>
    </location>
</feature>
<dbReference type="Gene3D" id="3.30.300.30">
    <property type="match status" value="1"/>
</dbReference>
<keyword evidence="4" id="KW-1185">Reference proteome</keyword>
<dbReference type="InterPro" id="IPR020845">
    <property type="entry name" value="AMP-binding_CS"/>
</dbReference>